<dbReference type="InterPro" id="IPR038765">
    <property type="entry name" value="Papain-like_cys_pep_sf"/>
</dbReference>
<feature type="domain" description="OTU" evidence="1">
    <location>
        <begin position="39"/>
        <end position="180"/>
    </location>
</feature>
<dbReference type="WBParaSite" id="PDA_v2.g13059.t1">
    <property type="protein sequence ID" value="PDA_v2.g13059.t1"/>
    <property type="gene ID" value="PDA_v2.g13059"/>
</dbReference>
<organism evidence="2 3">
    <name type="scientific">Panagrolaimus davidi</name>
    <dbReference type="NCBI Taxonomy" id="227884"/>
    <lineage>
        <taxon>Eukaryota</taxon>
        <taxon>Metazoa</taxon>
        <taxon>Ecdysozoa</taxon>
        <taxon>Nematoda</taxon>
        <taxon>Chromadorea</taxon>
        <taxon>Rhabditida</taxon>
        <taxon>Tylenchina</taxon>
        <taxon>Panagrolaimomorpha</taxon>
        <taxon>Panagrolaimoidea</taxon>
        <taxon>Panagrolaimidae</taxon>
        <taxon>Panagrolaimus</taxon>
    </lineage>
</organism>
<dbReference type="SUPFAM" id="SSF54001">
    <property type="entry name" value="Cysteine proteinases"/>
    <property type="match status" value="1"/>
</dbReference>
<evidence type="ECO:0000259" key="1">
    <source>
        <dbReference type="PROSITE" id="PS50802"/>
    </source>
</evidence>
<dbReference type="AlphaFoldDB" id="A0A914PCH5"/>
<dbReference type="InterPro" id="IPR003323">
    <property type="entry name" value="OTU_dom"/>
</dbReference>
<dbReference type="PROSITE" id="PS50802">
    <property type="entry name" value="OTU"/>
    <property type="match status" value="1"/>
</dbReference>
<dbReference type="Proteomes" id="UP000887578">
    <property type="component" value="Unplaced"/>
</dbReference>
<keyword evidence="2" id="KW-1185">Reference proteome</keyword>
<dbReference type="Gene3D" id="3.90.70.80">
    <property type="match status" value="1"/>
</dbReference>
<reference evidence="3" key="1">
    <citation type="submission" date="2022-11" db="UniProtKB">
        <authorList>
            <consortium name="WormBaseParasite"/>
        </authorList>
    </citation>
    <scope>IDENTIFICATION</scope>
</reference>
<evidence type="ECO:0000313" key="2">
    <source>
        <dbReference type="Proteomes" id="UP000887578"/>
    </source>
</evidence>
<accession>A0A914PCH5</accession>
<protein>
    <submittedName>
        <fullName evidence="3">OTU domain-containing protein</fullName>
    </submittedName>
</protein>
<evidence type="ECO:0000313" key="3">
    <source>
        <dbReference type="WBParaSite" id="PDA_v2.g13059.t1"/>
    </source>
</evidence>
<name>A0A914PCH5_9BILA</name>
<sequence length="180" mass="20764">MKTLLKGRSNVTKTLSGMVGLESSPILKAKRGTLVLSKFKTKDVRGDGNCGYRALSYLLTGSQDFHWQIRMRVMEHVVQNHKMFWMEGADGYPAYVSSYNTLVKYPKARGVQRKHWASDIDFLGFARLANINVYLYNPPDRQYNYSRCFPLIKEGKWDKEDGAFFVEWVNENHFIPIVGV</sequence>
<proteinExistence type="predicted"/>